<dbReference type="CDD" id="cd01641">
    <property type="entry name" value="Bacterial_IMPase_like_1"/>
    <property type="match status" value="1"/>
</dbReference>
<dbReference type="PANTHER" id="PTHR20854">
    <property type="entry name" value="INOSITOL MONOPHOSPHATASE"/>
    <property type="match status" value="1"/>
</dbReference>
<comment type="cofactor">
    <cofactor evidence="1">
        <name>Mg(2+)</name>
        <dbReference type="ChEBI" id="CHEBI:18420"/>
    </cofactor>
</comment>
<protein>
    <submittedName>
        <fullName evidence="5">Unannotated protein</fullName>
    </submittedName>
</protein>
<dbReference type="Pfam" id="PF00459">
    <property type="entry name" value="Inositol_P"/>
    <property type="match status" value="1"/>
</dbReference>
<keyword evidence="2" id="KW-0479">Metal-binding</keyword>
<evidence type="ECO:0000256" key="2">
    <source>
        <dbReference type="ARBA" id="ARBA00022723"/>
    </source>
</evidence>
<dbReference type="GO" id="GO:0007165">
    <property type="term" value="P:signal transduction"/>
    <property type="evidence" value="ECO:0007669"/>
    <property type="project" value="TreeGrafter"/>
</dbReference>
<evidence type="ECO:0000256" key="3">
    <source>
        <dbReference type="ARBA" id="ARBA00022801"/>
    </source>
</evidence>
<dbReference type="GO" id="GO:0008934">
    <property type="term" value="F:inositol monophosphate 1-phosphatase activity"/>
    <property type="evidence" value="ECO:0007669"/>
    <property type="project" value="TreeGrafter"/>
</dbReference>
<dbReference type="GO" id="GO:0006020">
    <property type="term" value="P:inositol metabolic process"/>
    <property type="evidence" value="ECO:0007669"/>
    <property type="project" value="TreeGrafter"/>
</dbReference>
<keyword evidence="4" id="KW-0460">Magnesium</keyword>
<dbReference type="AlphaFoldDB" id="A0A6J6EZ37"/>
<dbReference type="InterPro" id="IPR020583">
    <property type="entry name" value="Inositol_monoP_metal-BS"/>
</dbReference>
<dbReference type="FunFam" id="3.30.540.10:FF:000003">
    <property type="entry name" value="Inositol-1-monophosphatase"/>
    <property type="match status" value="1"/>
</dbReference>
<evidence type="ECO:0000313" key="5">
    <source>
        <dbReference type="EMBL" id="CAB4580013.1"/>
    </source>
</evidence>
<dbReference type="SUPFAM" id="SSF56655">
    <property type="entry name" value="Carbohydrate phosphatase"/>
    <property type="match status" value="1"/>
</dbReference>
<proteinExistence type="predicted"/>
<dbReference type="PRINTS" id="PR00377">
    <property type="entry name" value="IMPHPHTASES"/>
</dbReference>
<reference evidence="5" key="1">
    <citation type="submission" date="2020-05" db="EMBL/GenBank/DDBJ databases">
        <authorList>
            <person name="Chiriac C."/>
            <person name="Salcher M."/>
            <person name="Ghai R."/>
            <person name="Kavagutti S V."/>
        </authorList>
    </citation>
    <scope>NUCLEOTIDE SEQUENCE</scope>
</reference>
<accession>A0A6J6EZ37</accession>
<sequence length="260" mass="28827">MSIQDLEFTHKLADAADKISMARFGAMDLKIETKPDLTPVSDADRSVEEELRKLIANYSPQDSIIGEEFGHDGGGNREWILDPIDGTKNFVRGVPFWGTLIGLRVDGEMTTGMVSAPALGRRWFGATGLGSFLQTKTNSFQSERKLQVSKVSKLEDAYLGYSSQDRWGKKSQEEEFEKLLKKVWRARGFGDFIIHMMVAEGSLDLAMEPSLAIWDMAALIPIIREAGGNVTSLNNGDPLIEKSLVTTNGLLHEQTIKLFS</sequence>
<evidence type="ECO:0000256" key="4">
    <source>
        <dbReference type="ARBA" id="ARBA00022842"/>
    </source>
</evidence>
<evidence type="ECO:0000256" key="1">
    <source>
        <dbReference type="ARBA" id="ARBA00001946"/>
    </source>
</evidence>
<keyword evidence="3" id="KW-0378">Hydrolase</keyword>
<dbReference type="PANTHER" id="PTHR20854:SF4">
    <property type="entry name" value="INOSITOL-1-MONOPHOSPHATASE-RELATED"/>
    <property type="match status" value="1"/>
</dbReference>
<dbReference type="InterPro" id="IPR000760">
    <property type="entry name" value="Inositol_monophosphatase-like"/>
</dbReference>
<organism evidence="5">
    <name type="scientific">freshwater metagenome</name>
    <dbReference type="NCBI Taxonomy" id="449393"/>
    <lineage>
        <taxon>unclassified sequences</taxon>
        <taxon>metagenomes</taxon>
        <taxon>ecological metagenomes</taxon>
    </lineage>
</organism>
<dbReference type="GO" id="GO:0046872">
    <property type="term" value="F:metal ion binding"/>
    <property type="evidence" value="ECO:0007669"/>
    <property type="project" value="UniProtKB-KW"/>
</dbReference>
<dbReference type="Gene3D" id="3.40.190.80">
    <property type="match status" value="1"/>
</dbReference>
<gene>
    <name evidence="5" type="ORF">UFOPK1740_00855</name>
</gene>
<dbReference type="PROSITE" id="PS00629">
    <property type="entry name" value="IMP_1"/>
    <property type="match status" value="1"/>
</dbReference>
<dbReference type="Gene3D" id="3.30.540.10">
    <property type="entry name" value="Fructose-1,6-Bisphosphatase, subunit A, domain 1"/>
    <property type="match status" value="1"/>
</dbReference>
<name>A0A6J6EZ37_9ZZZZ</name>
<dbReference type="EMBL" id="CAEZTU010000040">
    <property type="protein sequence ID" value="CAB4580013.1"/>
    <property type="molecule type" value="Genomic_DNA"/>
</dbReference>